<dbReference type="Gene3D" id="1.20.5.1030">
    <property type="entry name" value="Preprotein translocase secy subunit"/>
    <property type="match status" value="1"/>
</dbReference>
<dbReference type="InterPro" id="IPR038379">
    <property type="entry name" value="SecE_sf"/>
</dbReference>
<dbReference type="GO" id="GO:0005886">
    <property type="term" value="C:plasma membrane"/>
    <property type="evidence" value="ECO:0007669"/>
    <property type="project" value="UniProtKB-SubCell"/>
</dbReference>
<keyword evidence="6 9" id="KW-1133">Transmembrane helix</keyword>
<feature type="transmembrane region" description="Helical" evidence="9">
    <location>
        <begin position="29"/>
        <end position="51"/>
    </location>
</feature>
<dbReference type="GO" id="GO:0006605">
    <property type="term" value="P:protein targeting"/>
    <property type="evidence" value="ECO:0007669"/>
    <property type="project" value="UniProtKB-UniRule"/>
</dbReference>
<comment type="similarity">
    <text evidence="9">Belongs to the SecE/SEC61-gamma family.</text>
</comment>
<dbReference type="PANTHER" id="PTHR33910">
    <property type="entry name" value="PROTEIN TRANSLOCASE SUBUNIT SECE"/>
    <property type="match status" value="1"/>
</dbReference>
<evidence type="ECO:0000256" key="2">
    <source>
        <dbReference type="ARBA" id="ARBA00022448"/>
    </source>
</evidence>
<sequence length="61" mass="6796">MSNPIQFLKEAKAELTKVVWPTRREAIRITLGVIALCLAVAAFLGAVDYGLTKLVEYFLSR</sequence>
<evidence type="ECO:0000256" key="7">
    <source>
        <dbReference type="ARBA" id="ARBA00023010"/>
    </source>
</evidence>
<dbReference type="GO" id="GO:0065002">
    <property type="term" value="P:intracellular protein transmembrane transport"/>
    <property type="evidence" value="ECO:0007669"/>
    <property type="project" value="UniProtKB-UniRule"/>
</dbReference>
<comment type="function">
    <text evidence="9">Essential subunit of the Sec protein translocation channel SecYEG. Clamps together the 2 halves of SecY. May contact the channel plug during translocation.</text>
</comment>
<proteinExistence type="inferred from homology"/>
<keyword evidence="8 9" id="KW-0472">Membrane</keyword>
<dbReference type="HAMAP" id="MF_00422">
    <property type="entry name" value="SecE"/>
    <property type="match status" value="1"/>
</dbReference>
<keyword evidence="3 9" id="KW-1003">Cell membrane</keyword>
<comment type="subcellular location">
    <subcellularLocation>
        <location evidence="9">Cell membrane</location>
        <topology evidence="9">Single-pass membrane protein</topology>
    </subcellularLocation>
    <subcellularLocation>
        <location evidence="1">Membrane</location>
    </subcellularLocation>
</comment>
<keyword evidence="2 9" id="KW-0813">Transport</keyword>
<protein>
    <recommendedName>
        <fullName evidence="9">Protein translocase subunit SecE</fullName>
    </recommendedName>
</protein>
<dbReference type="PANTHER" id="PTHR33910:SF1">
    <property type="entry name" value="PROTEIN TRANSLOCASE SUBUNIT SECE"/>
    <property type="match status" value="1"/>
</dbReference>
<keyword evidence="4 9" id="KW-0812">Transmembrane</keyword>
<evidence type="ECO:0000313" key="10">
    <source>
        <dbReference type="EMBL" id="OGE90605.1"/>
    </source>
</evidence>
<comment type="subunit">
    <text evidence="9">Component of the Sec protein translocase complex. Heterotrimer consisting of SecY, SecE and SecG subunits. The heterotrimers can form oligomers, although 1 heterotrimer is thought to be able to translocate proteins. Interacts with the ribosome. Interacts with SecDF, and other proteins may be involved. Interacts with SecA.</text>
</comment>
<keyword evidence="7 9" id="KW-0811">Translocation</keyword>
<dbReference type="GO" id="GO:0008320">
    <property type="term" value="F:protein transmembrane transporter activity"/>
    <property type="evidence" value="ECO:0007669"/>
    <property type="project" value="UniProtKB-UniRule"/>
</dbReference>
<dbReference type="NCBIfam" id="TIGR00964">
    <property type="entry name" value="secE_bact"/>
    <property type="match status" value="1"/>
</dbReference>
<dbReference type="GO" id="GO:0043952">
    <property type="term" value="P:protein transport by the Sec complex"/>
    <property type="evidence" value="ECO:0007669"/>
    <property type="project" value="UniProtKB-UniRule"/>
</dbReference>
<dbReference type="InterPro" id="IPR005807">
    <property type="entry name" value="SecE_bac"/>
</dbReference>
<evidence type="ECO:0000256" key="4">
    <source>
        <dbReference type="ARBA" id="ARBA00022692"/>
    </source>
</evidence>
<dbReference type="Pfam" id="PF00584">
    <property type="entry name" value="SecE"/>
    <property type="match status" value="1"/>
</dbReference>
<evidence type="ECO:0000256" key="3">
    <source>
        <dbReference type="ARBA" id="ARBA00022475"/>
    </source>
</evidence>
<dbReference type="GO" id="GO:0009306">
    <property type="term" value="P:protein secretion"/>
    <property type="evidence" value="ECO:0007669"/>
    <property type="project" value="UniProtKB-UniRule"/>
</dbReference>
<comment type="caution">
    <text evidence="10">The sequence shown here is derived from an EMBL/GenBank/DDBJ whole genome shotgun (WGS) entry which is preliminary data.</text>
</comment>
<keyword evidence="5 9" id="KW-0653">Protein transport</keyword>
<evidence type="ECO:0000256" key="5">
    <source>
        <dbReference type="ARBA" id="ARBA00022927"/>
    </source>
</evidence>
<organism evidence="10 11">
    <name type="scientific">Candidatus Doudnabacteria bacterium RIFCSPHIGHO2_12_FULL_48_16</name>
    <dbReference type="NCBI Taxonomy" id="1817838"/>
    <lineage>
        <taxon>Bacteria</taxon>
        <taxon>Candidatus Doudnaibacteriota</taxon>
    </lineage>
</organism>
<dbReference type="InterPro" id="IPR001901">
    <property type="entry name" value="Translocase_SecE/Sec61-g"/>
</dbReference>
<evidence type="ECO:0000313" key="11">
    <source>
        <dbReference type="Proteomes" id="UP000177682"/>
    </source>
</evidence>
<evidence type="ECO:0000256" key="8">
    <source>
        <dbReference type="ARBA" id="ARBA00023136"/>
    </source>
</evidence>
<name>A0A1F5PKX0_9BACT</name>
<evidence type="ECO:0000256" key="1">
    <source>
        <dbReference type="ARBA" id="ARBA00004370"/>
    </source>
</evidence>
<dbReference type="EMBL" id="MFEY01000005">
    <property type="protein sequence ID" value="OGE90605.1"/>
    <property type="molecule type" value="Genomic_DNA"/>
</dbReference>
<reference evidence="10 11" key="1">
    <citation type="journal article" date="2016" name="Nat. Commun.">
        <title>Thousands of microbial genomes shed light on interconnected biogeochemical processes in an aquifer system.</title>
        <authorList>
            <person name="Anantharaman K."/>
            <person name="Brown C.T."/>
            <person name="Hug L.A."/>
            <person name="Sharon I."/>
            <person name="Castelle C.J."/>
            <person name="Probst A.J."/>
            <person name="Thomas B.C."/>
            <person name="Singh A."/>
            <person name="Wilkins M.J."/>
            <person name="Karaoz U."/>
            <person name="Brodie E.L."/>
            <person name="Williams K.H."/>
            <person name="Hubbard S.S."/>
            <person name="Banfield J.F."/>
        </authorList>
    </citation>
    <scope>NUCLEOTIDE SEQUENCE [LARGE SCALE GENOMIC DNA]</scope>
</reference>
<gene>
    <name evidence="9" type="primary">secE</name>
    <name evidence="10" type="ORF">A3E29_02305</name>
</gene>
<evidence type="ECO:0000256" key="6">
    <source>
        <dbReference type="ARBA" id="ARBA00022989"/>
    </source>
</evidence>
<dbReference type="AlphaFoldDB" id="A0A1F5PKX0"/>
<dbReference type="Proteomes" id="UP000177682">
    <property type="component" value="Unassembled WGS sequence"/>
</dbReference>
<accession>A0A1F5PKX0</accession>
<evidence type="ECO:0000256" key="9">
    <source>
        <dbReference type="HAMAP-Rule" id="MF_00422"/>
    </source>
</evidence>